<reference evidence="2" key="1">
    <citation type="submission" date="2016-03" db="EMBL/GenBank/DDBJ databases">
        <title>Complete genome sequence of Solimmundus cernigliae, representing a novel lineage of polycyclic aromatic hydrocarbon degraders within the Gammaproteobacteria.</title>
        <authorList>
            <person name="Singleton D.R."/>
            <person name="Dickey A.N."/>
            <person name="Scholl E.H."/>
            <person name="Wright F.A."/>
            <person name="Aitken M.D."/>
        </authorList>
    </citation>
    <scope>NUCLEOTIDE SEQUENCE [LARGE SCALE GENOMIC DNA]</scope>
    <source>
        <strain evidence="2">TR3.2</strain>
    </source>
</reference>
<dbReference type="Proteomes" id="UP000092952">
    <property type="component" value="Chromosome"/>
</dbReference>
<proteinExistence type="predicted"/>
<dbReference type="InterPro" id="IPR044036">
    <property type="entry name" value="DUF5752"/>
</dbReference>
<dbReference type="OrthoDB" id="582043at2"/>
<dbReference type="RefSeq" id="WP_068804215.1">
    <property type="nucleotide sequence ID" value="NZ_CP014671.1"/>
</dbReference>
<keyword evidence="2" id="KW-1185">Reference proteome</keyword>
<dbReference type="EMBL" id="CP014671">
    <property type="protein sequence ID" value="ANX04219.1"/>
    <property type="molecule type" value="Genomic_DNA"/>
</dbReference>
<evidence type="ECO:0000313" key="2">
    <source>
        <dbReference type="Proteomes" id="UP000092952"/>
    </source>
</evidence>
<evidence type="ECO:0000313" key="1">
    <source>
        <dbReference type="EMBL" id="ANX04219.1"/>
    </source>
</evidence>
<dbReference type="STRING" id="1810504.PG2T_08540"/>
<accession>A0A1B1YU11</accession>
<dbReference type="AlphaFoldDB" id="A0A1B1YU11"/>
<organism evidence="1 2">
    <name type="scientific">Immundisolibacter cernigliae</name>
    <dbReference type="NCBI Taxonomy" id="1810504"/>
    <lineage>
        <taxon>Bacteria</taxon>
        <taxon>Pseudomonadati</taxon>
        <taxon>Pseudomonadota</taxon>
        <taxon>Gammaproteobacteria</taxon>
        <taxon>Immundisolibacterales</taxon>
        <taxon>Immundisolibacteraceae</taxon>
        <taxon>Immundisolibacter</taxon>
    </lineage>
</organism>
<sequence length="221" mass="24985">MPNHQDFAIKDCALVSLATGVRAQSLPELREGLLAVPANSVYHHFWGGLLRARFDDPEFNNDFAVWVRHALHDLPLAERLAVIDPADFADAEALRQEVLEVVEQRLDEIEAPAWAARDRQFHFMRGQLVVFDTERRVREPRELVELLPQLSPGSVFYHAIDARRRAPAGQDDFHAWLVDLDDGHEGLIERLAQIDPYFVSLPQLRDQYAAAIGAHFAGVPA</sequence>
<dbReference type="InParanoid" id="A0A1B1YU11"/>
<gene>
    <name evidence="1" type="ORF">PG2T_08540</name>
</gene>
<dbReference type="Pfam" id="PF19027">
    <property type="entry name" value="DUF5752"/>
    <property type="match status" value="1"/>
</dbReference>
<name>A0A1B1YU11_9GAMM</name>
<protein>
    <submittedName>
        <fullName evidence="1">Uncharacterized protein</fullName>
    </submittedName>
</protein>
<dbReference type="KEGG" id="gbi:PG2T_08540"/>